<name>A0ABW5XKI2_9SPHI</name>
<evidence type="ECO:0000256" key="1">
    <source>
        <dbReference type="SAM" id="Phobius"/>
    </source>
</evidence>
<proteinExistence type="predicted"/>
<dbReference type="Proteomes" id="UP001597601">
    <property type="component" value="Unassembled WGS sequence"/>
</dbReference>
<evidence type="ECO:0008006" key="4">
    <source>
        <dbReference type="Google" id="ProtNLM"/>
    </source>
</evidence>
<gene>
    <name evidence="2" type="ORF">ACFSYC_04325</name>
</gene>
<feature type="transmembrane region" description="Helical" evidence="1">
    <location>
        <begin position="12"/>
        <end position="30"/>
    </location>
</feature>
<evidence type="ECO:0000313" key="3">
    <source>
        <dbReference type="Proteomes" id="UP001597601"/>
    </source>
</evidence>
<comment type="caution">
    <text evidence="2">The sequence shown here is derived from an EMBL/GenBank/DDBJ whole genome shotgun (WGS) entry which is preliminary data.</text>
</comment>
<dbReference type="EMBL" id="JBHUON010000003">
    <property type="protein sequence ID" value="MFD2863906.1"/>
    <property type="molecule type" value="Genomic_DNA"/>
</dbReference>
<organism evidence="2 3">
    <name type="scientific">Mucilaginibacter antarcticus</name>
    <dbReference type="NCBI Taxonomy" id="1855725"/>
    <lineage>
        <taxon>Bacteria</taxon>
        <taxon>Pseudomonadati</taxon>
        <taxon>Bacteroidota</taxon>
        <taxon>Sphingobacteriia</taxon>
        <taxon>Sphingobacteriales</taxon>
        <taxon>Sphingobacteriaceae</taxon>
        <taxon>Mucilaginibacter</taxon>
    </lineage>
</organism>
<sequence length="45" mass="5005">MKPFVKFGFKAIGIIGGALISIVKLLPMLAPEKPQQKQDKRIIKI</sequence>
<reference evidence="3" key="1">
    <citation type="journal article" date="2019" name="Int. J. Syst. Evol. Microbiol.">
        <title>The Global Catalogue of Microorganisms (GCM) 10K type strain sequencing project: providing services to taxonomists for standard genome sequencing and annotation.</title>
        <authorList>
            <consortium name="The Broad Institute Genomics Platform"/>
            <consortium name="The Broad Institute Genome Sequencing Center for Infectious Disease"/>
            <person name="Wu L."/>
            <person name="Ma J."/>
        </authorList>
    </citation>
    <scope>NUCLEOTIDE SEQUENCE [LARGE SCALE GENOMIC DNA]</scope>
    <source>
        <strain evidence="3">KCTC 52232</strain>
    </source>
</reference>
<keyword evidence="1" id="KW-0812">Transmembrane</keyword>
<evidence type="ECO:0000313" key="2">
    <source>
        <dbReference type="EMBL" id="MFD2863906.1"/>
    </source>
</evidence>
<keyword evidence="3" id="KW-1185">Reference proteome</keyword>
<keyword evidence="1" id="KW-1133">Transmembrane helix</keyword>
<protein>
    <recommendedName>
        <fullName evidence="4">YtxH-like protein</fullName>
    </recommendedName>
</protein>
<keyword evidence="1" id="KW-0472">Membrane</keyword>
<accession>A0ABW5XKI2</accession>